<dbReference type="AlphaFoldDB" id="A0A7Z2VLA2"/>
<organism evidence="2 3">
    <name type="scientific">Cohnella herbarum</name>
    <dbReference type="NCBI Taxonomy" id="2728023"/>
    <lineage>
        <taxon>Bacteria</taxon>
        <taxon>Bacillati</taxon>
        <taxon>Bacillota</taxon>
        <taxon>Bacilli</taxon>
        <taxon>Bacillales</taxon>
        <taxon>Paenibacillaceae</taxon>
        <taxon>Cohnella</taxon>
    </lineage>
</organism>
<dbReference type="PANTHER" id="PTHR34203">
    <property type="entry name" value="METHYLTRANSFERASE, FKBM FAMILY PROTEIN"/>
    <property type="match status" value="1"/>
</dbReference>
<evidence type="ECO:0000313" key="2">
    <source>
        <dbReference type="EMBL" id="QJD85134.1"/>
    </source>
</evidence>
<dbReference type="RefSeq" id="WP_169281401.1">
    <property type="nucleotide sequence ID" value="NZ_CP051680.1"/>
</dbReference>
<reference evidence="2 3" key="1">
    <citation type="submission" date="2020-04" db="EMBL/GenBank/DDBJ databases">
        <title>Genome sequencing of novel species.</title>
        <authorList>
            <person name="Heo J."/>
            <person name="Kim S.-J."/>
            <person name="Kim J.-S."/>
            <person name="Hong S.-B."/>
            <person name="Kwon S.-W."/>
        </authorList>
    </citation>
    <scope>NUCLEOTIDE SEQUENCE [LARGE SCALE GENOMIC DNA]</scope>
    <source>
        <strain evidence="2 3">MFER-1</strain>
    </source>
</reference>
<evidence type="ECO:0000259" key="1">
    <source>
        <dbReference type="Pfam" id="PF05050"/>
    </source>
</evidence>
<dbReference type="InterPro" id="IPR052514">
    <property type="entry name" value="SAM-dependent_MTase"/>
</dbReference>
<dbReference type="PANTHER" id="PTHR34203:SF15">
    <property type="entry name" value="SLL1173 PROTEIN"/>
    <property type="match status" value="1"/>
</dbReference>
<feature type="domain" description="Methyltransferase FkbM" evidence="1">
    <location>
        <begin position="56"/>
        <end position="208"/>
    </location>
</feature>
<name>A0A7Z2VLA2_9BACL</name>
<dbReference type="NCBIfam" id="TIGR01444">
    <property type="entry name" value="fkbM_fam"/>
    <property type="match status" value="1"/>
</dbReference>
<evidence type="ECO:0000313" key="3">
    <source>
        <dbReference type="Proteomes" id="UP000502248"/>
    </source>
</evidence>
<accession>A0A7Z2VLA2</accession>
<dbReference type="GO" id="GO:0008168">
    <property type="term" value="F:methyltransferase activity"/>
    <property type="evidence" value="ECO:0007669"/>
    <property type="project" value="UniProtKB-KW"/>
</dbReference>
<dbReference type="EMBL" id="CP051680">
    <property type="protein sequence ID" value="QJD85134.1"/>
    <property type="molecule type" value="Genomic_DNA"/>
</dbReference>
<dbReference type="KEGG" id="cheb:HH215_19465"/>
<dbReference type="Gene3D" id="3.40.50.150">
    <property type="entry name" value="Vaccinia Virus protein VP39"/>
    <property type="match status" value="1"/>
</dbReference>
<keyword evidence="3" id="KW-1185">Reference proteome</keyword>
<dbReference type="InterPro" id="IPR029063">
    <property type="entry name" value="SAM-dependent_MTases_sf"/>
</dbReference>
<dbReference type="Pfam" id="PF05050">
    <property type="entry name" value="Methyltransf_21"/>
    <property type="match status" value="1"/>
</dbReference>
<protein>
    <submittedName>
        <fullName evidence="2">FkbM family methyltransferase</fullName>
    </submittedName>
</protein>
<dbReference type="InterPro" id="IPR006342">
    <property type="entry name" value="FkbM_mtfrase"/>
</dbReference>
<gene>
    <name evidence="2" type="ORF">HH215_19465</name>
</gene>
<proteinExistence type="predicted"/>
<keyword evidence="2" id="KW-0489">Methyltransferase</keyword>
<dbReference type="SUPFAM" id="SSF53335">
    <property type="entry name" value="S-adenosyl-L-methionine-dependent methyltransferases"/>
    <property type="match status" value="1"/>
</dbReference>
<dbReference type="GO" id="GO:0032259">
    <property type="term" value="P:methylation"/>
    <property type="evidence" value="ECO:0007669"/>
    <property type="project" value="UniProtKB-KW"/>
</dbReference>
<keyword evidence="2" id="KW-0808">Transferase</keyword>
<sequence>MLPFIKTDLVVNGIPLSFLTHRDDLAVGKYIRMGISWDINLEVLQSHLKPHARVLDAGANIGMTAVFMAKCQPTATIYAFEPDPLNFSLLNMNIALNEVSNVLVFNCALGKSQQYISFYRNNINHGDHRSSRPFAHEEAAYFSTHSNKVPIVNPVDFLSQCQGDQAPLYFDLLKVDTQGADLDIIEACQPLLRKDSVIVAEFSPPHLRSNGTLKEDVKRVIGRFSRIEKIHHQPPALAHEIQLQDLLDDYDNIEGFHDLVLRHSNPFNSFEKSVHSQNGEDGLIEHIFSVIGNKNHYFVEFGTGGGLENNTANLILNHRWSGLLIEGSETLHRQISVLYAHSPQVKVINRFITKENISEIFGSMYVPTEFDLLSIDIDGNDYWVWQALHRYKPRVVIVEYNASYPPPQKKVIAYDPNFAWNGTTYYGASLTSLSLLGKKLGYALIGTESRGVNAFFVRRDLLSGKGLREVTPEEAYHYPAYGLYQGGHYPAVGGSFYEG</sequence>
<dbReference type="Proteomes" id="UP000502248">
    <property type="component" value="Chromosome"/>
</dbReference>